<sequence>MKGKFWSYLAVFCSAGFMAGCLQDGDRTLAPAGFENVTVGGELGDRLSRNFDRMETELYQPEQVYWTEQESGGWPGDKEGRTILALVLDGRASHREPKYLGELIRLLPEHLNAKGYLGSIHEGEVDEQQLSGHGWLLRGLCEYYAWKQDPQALEIARTIVDSLFIPIAPFVDKYPLSDKERIAGTGDMSGSVQNTVGGWRLSSDIGCVFIGMEGLIHSYQYVPSEQSKALIEKLIALFERMDLVGIKAQTHASLTAMRGMLRYAALTGDTTLIPKVETRWKLYKEFGMTENYENYNWFERYDTWTEPCAIIDSYLVATQLWAVTRNPQYLEDADKIYLNGIAATQRANGGFGCDRPVGVVSPDLAIHADEATWCCTMRGGEGLGRAAEYAYFVEADTVYVPFYHESTLALPDRNIALSQHTGYPFGNRVEFIVTEAPKRAVTLALAVPSYLRPDSVQLPSHSDVSAHFVQGFLRVSGHFDAGDTVALNYGFEPRWVPLENRDIADKTLYKAMYGPLVLGYEADAPLELAGKEFPIVADGPDAFRIEGTEFRLTPLYHLLDPAVSSGANYHRMVTVKMDTATVCLE</sequence>
<dbReference type="InterPro" id="IPR008928">
    <property type="entry name" value="6-hairpin_glycosidase_sf"/>
</dbReference>
<dbReference type="PANTHER" id="PTHR43465:SF2">
    <property type="entry name" value="DUF1680 DOMAIN PROTEIN (AFU_ORTHOLOGUE AFUA_1G08910)"/>
    <property type="match status" value="1"/>
</dbReference>
<organism evidence="2 3">
    <name type="scientific">Alistipes hominis</name>
    <dbReference type="NCBI Taxonomy" id="2763015"/>
    <lineage>
        <taxon>Bacteria</taxon>
        <taxon>Pseudomonadati</taxon>
        <taxon>Bacteroidota</taxon>
        <taxon>Bacteroidia</taxon>
        <taxon>Bacteroidales</taxon>
        <taxon>Rikenellaceae</taxon>
        <taxon>Alistipes</taxon>
    </lineage>
</organism>
<keyword evidence="3" id="KW-1185">Reference proteome</keyword>
<name>A0ABR7CMW5_9BACT</name>
<dbReference type="EMBL" id="JACOOK010000004">
    <property type="protein sequence ID" value="MBC5617011.1"/>
    <property type="molecule type" value="Genomic_DNA"/>
</dbReference>
<dbReference type="InterPro" id="IPR049046">
    <property type="entry name" value="Beta-AFase-like_GH127_middle"/>
</dbReference>
<dbReference type="Proteomes" id="UP000636891">
    <property type="component" value="Unassembled WGS sequence"/>
</dbReference>
<dbReference type="PANTHER" id="PTHR43465">
    <property type="entry name" value="DUF1680 DOMAIN PROTEIN (AFU_ORTHOLOGUE AFUA_1G08910)"/>
    <property type="match status" value="1"/>
</dbReference>
<evidence type="ECO:0000313" key="3">
    <source>
        <dbReference type="Proteomes" id="UP000636891"/>
    </source>
</evidence>
<protein>
    <submittedName>
        <fullName evidence="2">Glycoside hydrolase family 127 protein</fullName>
    </submittedName>
</protein>
<accession>A0ABR7CMW5</accession>
<dbReference type="InterPro" id="IPR049174">
    <property type="entry name" value="Beta-AFase-like"/>
</dbReference>
<evidence type="ECO:0000313" key="2">
    <source>
        <dbReference type="EMBL" id="MBC5617011.1"/>
    </source>
</evidence>
<reference evidence="2 3" key="1">
    <citation type="submission" date="2020-08" db="EMBL/GenBank/DDBJ databases">
        <title>Genome public.</title>
        <authorList>
            <person name="Liu C."/>
            <person name="Sun Q."/>
        </authorList>
    </citation>
    <scope>NUCLEOTIDE SEQUENCE [LARGE SCALE GENOMIC DNA]</scope>
    <source>
        <strain evidence="2 3">New-7</strain>
    </source>
</reference>
<evidence type="ECO:0000259" key="1">
    <source>
        <dbReference type="Pfam" id="PF20736"/>
    </source>
</evidence>
<dbReference type="SUPFAM" id="SSF48208">
    <property type="entry name" value="Six-hairpin glycosidases"/>
    <property type="match status" value="1"/>
</dbReference>
<comment type="caution">
    <text evidence="2">The sequence shown here is derived from an EMBL/GenBank/DDBJ whole genome shotgun (WGS) entry which is preliminary data.</text>
</comment>
<dbReference type="PROSITE" id="PS51257">
    <property type="entry name" value="PROKAR_LIPOPROTEIN"/>
    <property type="match status" value="1"/>
</dbReference>
<dbReference type="GO" id="GO:0016787">
    <property type="term" value="F:hydrolase activity"/>
    <property type="evidence" value="ECO:0007669"/>
    <property type="project" value="UniProtKB-KW"/>
</dbReference>
<feature type="domain" description="Non-reducing end beta-L-arabinofuranosidase-like GH127 middle" evidence="1">
    <location>
        <begin position="397"/>
        <end position="489"/>
    </location>
</feature>
<dbReference type="RefSeq" id="WP_118656705.1">
    <property type="nucleotide sequence ID" value="NZ_JACOOK010000004.1"/>
</dbReference>
<keyword evidence="2" id="KW-0378">Hydrolase</keyword>
<proteinExistence type="predicted"/>
<gene>
    <name evidence="2" type="ORF">H8S08_08285</name>
</gene>
<dbReference type="Pfam" id="PF20736">
    <property type="entry name" value="Glyco_hydro127M"/>
    <property type="match status" value="1"/>
</dbReference>